<dbReference type="NCBIfam" id="NF038032">
    <property type="entry name" value="CehA_McbA_metalo"/>
    <property type="match status" value="1"/>
</dbReference>
<dbReference type="OrthoDB" id="50465at2157"/>
<evidence type="ECO:0000313" key="2">
    <source>
        <dbReference type="EMBL" id="ADE36915.1"/>
    </source>
</evidence>
<dbReference type="KEGG" id="mmh:Mmah_1417"/>
<evidence type="ECO:0000313" key="3">
    <source>
        <dbReference type="Proteomes" id="UP000001059"/>
    </source>
</evidence>
<dbReference type="SMART" id="SM00481">
    <property type="entry name" value="POLIIIAc"/>
    <property type="match status" value="1"/>
</dbReference>
<dbReference type="Pfam" id="PF02811">
    <property type="entry name" value="PHP"/>
    <property type="match status" value="1"/>
</dbReference>
<dbReference type="PANTHER" id="PTHR42924:SF3">
    <property type="entry name" value="POLYMERASE_HISTIDINOL PHOSPHATASE N-TERMINAL DOMAIN-CONTAINING PROTEIN"/>
    <property type="match status" value="1"/>
</dbReference>
<dbReference type="CDD" id="cd07432">
    <property type="entry name" value="PHP_HisPPase"/>
    <property type="match status" value="1"/>
</dbReference>
<proteinExistence type="predicted"/>
<dbReference type="GeneID" id="8983590"/>
<dbReference type="InterPro" id="IPR052018">
    <property type="entry name" value="PHP_domain"/>
</dbReference>
<dbReference type="Pfam" id="PF13263">
    <property type="entry name" value="PHP_C"/>
    <property type="match status" value="1"/>
</dbReference>
<dbReference type="RefSeq" id="WP_013037857.1">
    <property type="nucleotide sequence ID" value="NC_014002.1"/>
</dbReference>
<gene>
    <name evidence="2" type="ordered locus">Mmah_1417</name>
</gene>
<dbReference type="HOGENOM" id="CLU_072983_3_0_2"/>
<reference evidence="2 3" key="1">
    <citation type="submission" date="2010-03" db="EMBL/GenBank/DDBJ databases">
        <title>The complete genome of Methanohalophilus mahii DSM 5219.</title>
        <authorList>
            <consortium name="US DOE Joint Genome Institute (JGI-PGF)"/>
            <person name="Lucas S."/>
            <person name="Copeland A."/>
            <person name="Lapidus A."/>
            <person name="Glavina del Rio T."/>
            <person name="Dalin E."/>
            <person name="Tice H."/>
            <person name="Bruce D."/>
            <person name="Goodwin L."/>
            <person name="Pitluck S."/>
            <person name="Kyrpides N."/>
            <person name="Mavromatis K."/>
            <person name="Ivanova N."/>
            <person name="Lykidis A."/>
            <person name="Saunders E."/>
            <person name="Brettin T."/>
            <person name="Detter J.C."/>
            <person name="Han C."/>
            <person name="Land M."/>
            <person name="Hauser L."/>
            <person name="Markowitz V."/>
            <person name="Cheng J.-F."/>
            <person name="Hugenholtz P."/>
            <person name="Woyke T."/>
            <person name="Wu D."/>
            <person name="Spring S."/>
            <person name="Schneider S."/>
            <person name="Schroeder M."/>
            <person name="Klenk H.-P."/>
            <person name="Eisen J.A."/>
        </authorList>
    </citation>
    <scope>NUCLEOTIDE SEQUENCE [LARGE SCALE GENOMIC DNA]</scope>
    <source>
        <strain evidence="3">ATCC 35705 / DSM 5219 / SLP</strain>
    </source>
</reference>
<dbReference type="STRING" id="547558.Mmah_1417"/>
<dbReference type="Proteomes" id="UP000001059">
    <property type="component" value="Chromosome"/>
</dbReference>
<dbReference type="GO" id="GO:0035312">
    <property type="term" value="F:5'-3' DNA exonuclease activity"/>
    <property type="evidence" value="ECO:0007669"/>
    <property type="project" value="TreeGrafter"/>
</dbReference>
<accession>D5E6X7</accession>
<sequence length="221" mass="23562">MLIDLHVHSCFSDDSNSQFDSILEWAKKNGIDGVAICDHDSVEGGFACARRASEIASDILVIPGQEVSSAEGHVLVLGASESVPAAMSVLSTIKYAHDLGGLVIIPHPYKKTSHGIGYLEGLDVDAVEVFNSRCLTPYANTRAKIVADKLGLPQVGGSDAHEPRMVGRSYTDIDVTDGSVDSVLSAIKTGRVKPGGKLTPPKYVVGQMLRGIRKKKYGFIL</sequence>
<dbReference type="SUPFAM" id="SSF89550">
    <property type="entry name" value="PHP domain-like"/>
    <property type="match status" value="1"/>
</dbReference>
<dbReference type="GO" id="GO:0004534">
    <property type="term" value="F:5'-3' RNA exonuclease activity"/>
    <property type="evidence" value="ECO:0007669"/>
    <property type="project" value="TreeGrafter"/>
</dbReference>
<feature type="domain" description="Polymerase/histidinol phosphatase N-terminal" evidence="1">
    <location>
        <begin position="3"/>
        <end position="71"/>
    </location>
</feature>
<dbReference type="AlphaFoldDB" id="D5E6X7"/>
<dbReference type="Gene3D" id="3.20.20.140">
    <property type="entry name" value="Metal-dependent hydrolases"/>
    <property type="match status" value="1"/>
</dbReference>
<dbReference type="InterPro" id="IPR016195">
    <property type="entry name" value="Pol/histidinol_Pase-like"/>
</dbReference>
<evidence type="ECO:0000259" key="1">
    <source>
        <dbReference type="SMART" id="SM00481"/>
    </source>
</evidence>
<dbReference type="InterPro" id="IPR003141">
    <property type="entry name" value="Pol/His_phosphatase_N"/>
</dbReference>
<dbReference type="InterPro" id="IPR004013">
    <property type="entry name" value="PHP_dom"/>
</dbReference>
<dbReference type="EMBL" id="CP001994">
    <property type="protein sequence ID" value="ADE36915.1"/>
    <property type="molecule type" value="Genomic_DNA"/>
</dbReference>
<protein>
    <submittedName>
        <fullName evidence="2">PHP domain protein</fullName>
    </submittedName>
</protein>
<organism evidence="2 3">
    <name type="scientific">Methanohalophilus mahii (strain ATCC 35705 / DSM 5219 / SLP)</name>
    <dbReference type="NCBI Taxonomy" id="547558"/>
    <lineage>
        <taxon>Archaea</taxon>
        <taxon>Methanobacteriati</taxon>
        <taxon>Methanobacteriota</taxon>
        <taxon>Stenosarchaea group</taxon>
        <taxon>Methanomicrobia</taxon>
        <taxon>Methanosarcinales</taxon>
        <taxon>Methanosarcinaceae</taxon>
        <taxon>Methanohalophilus</taxon>
    </lineage>
</organism>
<dbReference type="PANTHER" id="PTHR42924">
    <property type="entry name" value="EXONUCLEASE"/>
    <property type="match status" value="1"/>
</dbReference>
<keyword evidence="3" id="KW-1185">Reference proteome</keyword>
<name>D5E6X7_METMS</name>